<protein>
    <submittedName>
        <fullName evidence="2">Pimeloyl-ACP methyl ester carboxylesterase</fullName>
    </submittedName>
</protein>
<feature type="domain" description="AB hydrolase-1" evidence="1">
    <location>
        <begin position="35"/>
        <end position="294"/>
    </location>
</feature>
<proteinExistence type="predicted"/>
<keyword evidence="3" id="KW-1185">Reference proteome</keyword>
<sequence>MERLREPEDLNPQRLQLDDGRVFGLTRYGDPSGIPVLAIHGAPASRLMFEVAGPAARARGLQLICPDRPGYGLSPVDHRPTLAQRAEQLEAIAHHLGLDRMAVCAVSGGAPYAVALAARLAHRITALALVSPMGPIADMYAALGEEEGDAGVHASRAKRRFFMELPKRRRALRAVAAVAARGFNISPKLSARLFARLLNPTDTATLSQPHVEASLIKMTREALRQGVAGGLADLDIFARPWGVDFGAIHAPTFIWQGTDDRIVPVEAALWLGAQLPDCSVERIEGAGHFWIYDHIDTVLTQLARTAGKTGKCSE</sequence>
<dbReference type="EMBL" id="FNJC01000002">
    <property type="protein sequence ID" value="SDO78168.1"/>
    <property type="molecule type" value="Genomic_DNA"/>
</dbReference>
<dbReference type="Proteomes" id="UP000198795">
    <property type="component" value="Unassembled WGS sequence"/>
</dbReference>
<gene>
    <name evidence="2" type="ORF">SAMN04488061_1640</name>
</gene>
<evidence type="ECO:0000259" key="1">
    <source>
        <dbReference type="Pfam" id="PF00561"/>
    </source>
</evidence>
<dbReference type="PANTHER" id="PTHR43433">
    <property type="entry name" value="HYDROLASE, ALPHA/BETA FOLD FAMILY PROTEIN"/>
    <property type="match status" value="1"/>
</dbReference>
<dbReference type="InterPro" id="IPR050471">
    <property type="entry name" value="AB_hydrolase"/>
</dbReference>
<organism evidence="2 3">
    <name type="scientific">Filomicrobium insigne</name>
    <dbReference type="NCBI Taxonomy" id="418854"/>
    <lineage>
        <taxon>Bacteria</taxon>
        <taxon>Pseudomonadati</taxon>
        <taxon>Pseudomonadota</taxon>
        <taxon>Alphaproteobacteria</taxon>
        <taxon>Hyphomicrobiales</taxon>
        <taxon>Hyphomicrobiaceae</taxon>
        <taxon>Filomicrobium</taxon>
    </lineage>
</organism>
<dbReference type="Gene3D" id="3.40.50.1820">
    <property type="entry name" value="alpha/beta hydrolase"/>
    <property type="match status" value="1"/>
</dbReference>
<evidence type="ECO:0000313" key="2">
    <source>
        <dbReference type="EMBL" id="SDO78168.1"/>
    </source>
</evidence>
<dbReference type="PANTHER" id="PTHR43433:SF10">
    <property type="entry name" value="AB HYDROLASE-1 DOMAIN-CONTAINING PROTEIN"/>
    <property type="match status" value="1"/>
</dbReference>
<dbReference type="InterPro" id="IPR029058">
    <property type="entry name" value="AB_hydrolase_fold"/>
</dbReference>
<dbReference type="RefSeq" id="WP_090227921.1">
    <property type="nucleotide sequence ID" value="NZ_FNJC01000002.1"/>
</dbReference>
<evidence type="ECO:0000313" key="3">
    <source>
        <dbReference type="Proteomes" id="UP000198795"/>
    </source>
</evidence>
<reference evidence="2 3" key="1">
    <citation type="submission" date="2016-10" db="EMBL/GenBank/DDBJ databases">
        <authorList>
            <person name="Varghese N."/>
            <person name="Submissions S."/>
        </authorList>
    </citation>
    <scope>NUCLEOTIDE SEQUENCE [LARGE SCALE GENOMIC DNA]</scope>
    <source>
        <strain evidence="2 3">CGMCC 1.6497</strain>
    </source>
</reference>
<dbReference type="Pfam" id="PF00561">
    <property type="entry name" value="Abhydrolase_1"/>
    <property type="match status" value="1"/>
</dbReference>
<comment type="caution">
    <text evidence="2">The sequence shown here is derived from an EMBL/GenBank/DDBJ whole genome shotgun (WGS) entry which is preliminary data.</text>
</comment>
<dbReference type="SUPFAM" id="SSF53474">
    <property type="entry name" value="alpha/beta-Hydrolases"/>
    <property type="match status" value="1"/>
</dbReference>
<dbReference type="InterPro" id="IPR000073">
    <property type="entry name" value="AB_hydrolase_1"/>
</dbReference>
<accession>A0A1H0MCI1</accession>
<name>A0A1H0MCI1_9HYPH</name>